<dbReference type="AlphaFoldDB" id="A0A923KRV2"/>
<feature type="domain" description="Putative oxidoreductase/dehydrogenase Rossmann-like" evidence="1">
    <location>
        <begin position="5"/>
        <end position="118"/>
    </location>
</feature>
<dbReference type="SUPFAM" id="SSF48179">
    <property type="entry name" value="6-phosphogluconate dehydrogenase C-terminal domain-like"/>
    <property type="match status" value="1"/>
</dbReference>
<reference evidence="3" key="1">
    <citation type="submission" date="2020-08" db="EMBL/GenBank/DDBJ databases">
        <title>Novel species isolated from subtropical streams in China.</title>
        <authorList>
            <person name="Lu H."/>
        </authorList>
    </citation>
    <scope>NUCLEOTIDE SEQUENCE</scope>
    <source>
        <strain evidence="3">CY7W</strain>
    </source>
</reference>
<evidence type="ECO:0000313" key="3">
    <source>
        <dbReference type="EMBL" id="MBC3934234.1"/>
    </source>
</evidence>
<sequence length="276" mass="28759">MKTLSIIGAGRVGQTLARVWHQQAVFRIGQVMNRSLASTAHALTVIGAGTAASWPDMQPADIWMLSVADDQISQTVTQLVAGAVLRPGDVVFHCSGAKASLLLAPAAQAGACTASLHPVRSFADPVQVAADFAGTICSLEGDVQALTLLETALQAVAAHTVRIEAEHKLVYHAAAVMASNYLVTLMDTVLATYQAAGIPLEMAQAMAAPLARLSLENVFSLGAERALTGPIARGDMVLVEQQAAALKQALPEAGALYQALIAPTQALAARRIHSEK</sequence>
<organism evidence="3 4">
    <name type="scientific">Undibacterium rugosum</name>
    <dbReference type="NCBI Taxonomy" id="2762291"/>
    <lineage>
        <taxon>Bacteria</taxon>
        <taxon>Pseudomonadati</taxon>
        <taxon>Pseudomonadota</taxon>
        <taxon>Betaproteobacteria</taxon>
        <taxon>Burkholderiales</taxon>
        <taxon>Oxalobacteraceae</taxon>
        <taxon>Undibacterium</taxon>
    </lineage>
</organism>
<feature type="domain" description="DUF2520" evidence="2">
    <location>
        <begin position="136"/>
        <end position="260"/>
    </location>
</feature>
<evidence type="ECO:0000313" key="4">
    <source>
        <dbReference type="Proteomes" id="UP000612361"/>
    </source>
</evidence>
<dbReference type="InterPro" id="IPR036291">
    <property type="entry name" value="NAD(P)-bd_dom_sf"/>
</dbReference>
<name>A0A923KRV2_9BURK</name>
<evidence type="ECO:0000259" key="1">
    <source>
        <dbReference type="Pfam" id="PF10727"/>
    </source>
</evidence>
<dbReference type="InterPro" id="IPR008927">
    <property type="entry name" value="6-PGluconate_DH-like_C_sf"/>
</dbReference>
<gene>
    <name evidence="3" type="ORF">H8K47_02560</name>
</gene>
<dbReference type="InterPro" id="IPR037108">
    <property type="entry name" value="TM1727-like_C_sf"/>
</dbReference>
<dbReference type="RefSeq" id="WP_186879859.1">
    <property type="nucleotide sequence ID" value="NZ_JACOGG010000002.1"/>
</dbReference>
<accession>A0A923KRV2</accession>
<dbReference type="Pfam" id="PF10727">
    <property type="entry name" value="Rossmann-like"/>
    <property type="match status" value="1"/>
</dbReference>
<dbReference type="InterPro" id="IPR018931">
    <property type="entry name" value="DUF2520"/>
</dbReference>
<proteinExistence type="predicted"/>
<dbReference type="Gene3D" id="3.40.50.720">
    <property type="entry name" value="NAD(P)-binding Rossmann-like Domain"/>
    <property type="match status" value="1"/>
</dbReference>
<dbReference type="InterPro" id="IPR019665">
    <property type="entry name" value="OxRdtase/DH_put_Rossmann_dom"/>
</dbReference>
<protein>
    <submittedName>
        <fullName evidence="3">DUF2520 domain-containing protein</fullName>
    </submittedName>
</protein>
<dbReference type="EMBL" id="JACOGG010000002">
    <property type="protein sequence ID" value="MBC3934234.1"/>
    <property type="molecule type" value="Genomic_DNA"/>
</dbReference>
<dbReference type="Gene3D" id="1.10.1040.20">
    <property type="entry name" value="ProC-like, C-terminal domain"/>
    <property type="match status" value="1"/>
</dbReference>
<dbReference type="Proteomes" id="UP000612361">
    <property type="component" value="Unassembled WGS sequence"/>
</dbReference>
<dbReference type="PANTHER" id="PTHR40459">
    <property type="entry name" value="CONSERVED HYPOTHETICAL ALANINE AND LEUCINE RICH PROTEIN"/>
    <property type="match status" value="1"/>
</dbReference>
<comment type="caution">
    <text evidence="3">The sequence shown here is derived from an EMBL/GenBank/DDBJ whole genome shotgun (WGS) entry which is preliminary data.</text>
</comment>
<evidence type="ECO:0000259" key="2">
    <source>
        <dbReference type="Pfam" id="PF10728"/>
    </source>
</evidence>
<dbReference type="SUPFAM" id="SSF51735">
    <property type="entry name" value="NAD(P)-binding Rossmann-fold domains"/>
    <property type="match status" value="1"/>
</dbReference>
<dbReference type="PANTHER" id="PTHR40459:SF1">
    <property type="entry name" value="CONSERVED HYPOTHETICAL ALANINE AND LEUCINE RICH PROTEIN"/>
    <property type="match status" value="1"/>
</dbReference>
<keyword evidence="4" id="KW-1185">Reference proteome</keyword>
<dbReference type="Pfam" id="PF10728">
    <property type="entry name" value="DUF2520"/>
    <property type="match status" value="1"/>
</dbReference>